<gene>
    <name evidence="1" type="ORF">PAXRUDRAFT_17280</name>
</gene>
<dbReference type="Proteomes" id="UP000054538">
    <property type="component" value="Unassembled WGS sequence"/>
</dbReference>
<reference evidence="1 2" key="1">
    <citation type="submission" date="2014-04" db="EMBL/GenBank/DDBJ databases">
        <authorList>
            <consortium name="DOE Joint Genome Institute"/>
            <person name="Kuo A."/>
            <person name="Kohler A."/>
            <person name="Jargeat P."/>
            <person name="Nagy L.G."/>
            <person name="Floudas D."/>
            <person name="Copeland A."/>
            <person name="Barry K.W."/>
            <person name="Cichocki N."/>
            <person name="Veneault-Fourrey C."/>
            <person name="LaButti K."/>
            <person name="Lindquist E.A."/>
            <person name="Lipzen A."/>
            <person name="Lundell T."/>
            <person name="Morin E."/>
            <person name="Murat C."/>
            <person name="Sun H."/>
            <person name="Tunlid A."/>
            <person name="Henrissat B."/>
            <person name="Grigoriev I.V."/>
            <person name="Hibbett D.S."/>
            <person name="Martin F."/>
            <person name="Nordberg H.P."/>
            <person name="Cantor M.N."/>
            <person name="Hua S.X."/>
        </authorList>
    </citation>
    <scope>NUCLEOTIDE SEQUENCE [LARGE SCALE GENOMIC DNA]</scope>
    <source>
        <strain evidence="1 2">Ve08.2h10</strain>
    </source>
</reference>
<evidence type="ECO:0000313" key="1">
    <source>
        <dbReference type="EMBL" id="KIK77765.1"/>
    </source>
</evidence>
<proteinExistence type="predicted"/>
<keyword evidence="2" id="KW-1185">Reference proteome</keyword>
<sequence>MRRKAEEAEEDHDALGVLTEVLVAVVMEMWDMATDRRCAAAESHTQTEQMLGILEEIQGCLDLEFAPEEPEVGSEEEFDVEEVAEVAEEREVLKGWSKEEAEVDESV</sequence>
<dbReference type="EMBL" id="KN826841">
    <property type="protein sequence ID" value="KIK77765.1"/>
    <property type="molecule type" value="Genomic_DNA"/>
</dbReference>
<dbReference type="HOGENOM" id="CLU_162164_0_0_1"/>
<accession>A0A0D0DI51</accession>
<dbReference type="OrthoDB" id="10507401at2759"/>
<dbReference type="InParanoid" id="A0A0D0DI51"/>
<evidence type="ECO:0000313" key="2">
    <source>
        <dbReference type="Proteomes" id="UP000054538"/>
    </source>
</evidence>
<dbReference type="AlphaFoldDB" id="A0A0D0DI51"/>
<reference evidence="2" key="2">
    <citation type="submission" date="2015-01" db="EMBL/GenBank/DDBJ databases">
        <title>Evolutionary Origins and Diversification of the Mycorrhizal Mutualists.</title>
        <authorList>
            <consortium name="DOE Joint Genome Institute"/>
            <consortium name="Mycorrhizal Genomics Consortium"/>
            <person name="Kohler A."/>
            <person name="Kuo A."/>
            <person name="Nagy L.G."/>
            <person name="Floudas D."/>
            <person name="Copeland A."/>
            <person name="Barry K.W."/>
            <person name="Cichocki N."/>
            <person name="Veneault-Fourrey C."/>
            <person name="LaButti K."/>
            <person name="Lindquist E.A."/>
            <person name="Lipzen A."/>
            <person name="Lundell T."/>
            <person name="Morin E."/>
            <person name="Murat C."/>
            <person name="Riley R."/>
            <person name="Ohm R."/>
            <person name="Sun H."/>
            <person name="Tunlid A."/>
            <person name="Henrissat B."/>
            <person name="Grigoriev I.V."/>
            <person name="Hibbett D.S."/>
            <person name="Martin F."/>
        </authorList>
    </citation>
    <scope>NUCLEOTIDE SEQUENCE [LARGE SCALE GENOMIC DNA]</scope>
    <source>
        <strain evidence="2">Ve08.2h10</strain>
    </source>
</reference>
<organism evidence="1 2">
    <name type="scientific">Paxillus rubicundulus Ve08.2h10</name>
    <dbReference type="NCBI Taxonomy" id="930991"/>
    <lineage>
        <taxon>Eukaryota</taxon>
        <taxon>Fungi</taxon>
        <taxon>Dikarya</taxon>
        <taxon>Basidiomycota</taxon>
        <taxon>Agaricomycotina</taxon>
        <taxon>Agaricomycetes</taxon>
        <taxon>Agaricomycetidae</taxon>
        <taxon>Boletales</taxon>
        <taxon>Paxilineae</taxon>
        <taxon>Paxillaceae</taxon>
        <taxon>Paxillus</taxon>
    </lineage>
</organism>
<name>A0A0D0DI51_9AGAM</name>
<protein>
    <submittedName>
        <fullName evidence="1">Uncharacterized protein</fullName>
    </submittedName>
</protein>